<evidence type="ECO:0000313" key="2">
    <source>
        <dbReference type="Proteomes" id="UP000245870"/>
    </source>
</evidence>
<proteinExistence type="predicted"/>
<name>A0A2U0U7H8_9BACT</name>
<protein>
    <submittedName>
        <fullName evidence="1">Uncharacterized protein</fullName>
    </submittedName>
</protein>
<evidence type="ECO:0000313" key="1">
    <source>
        <dbReference type="EMBL" id="PVX53577.1"/>
    </source>
</evidence>
<dbReference type="AlphaFoldDB" id="A0A2U0U7H8"/>
<organism evidence="1 2">
    <name type="scientific">Hallella colorans</name>
    <dbReference type="NCBI Taxonomy" id="1703337"/>
    <lineage>
        <taxon>Bacteria</taxon>
        <taxon>Pseudomonadati</taxon>
        <taxon>Bacteroidota</taxon>
        <taxon>Bacteroidia</taxon>
        <taxon>Bacteroidales</taxon>
        <taxon>Prevotellaceae</taxon>
        <taxon>Hallella</taxon>
    </lineage>
</organism>
<gene>
    <name evidence="1" type="ORF">C7379_1102</name>
</gene>
<reference evidence="1 2" key="1">
    <citation type="submission" date="2018-05" db="EMBL/GenBank/DDBJ databases">
        <title>Genomic Encyclopedia of Type Strains, Phase IV (KMG-IV): sequencing the most valuable type-strain genomes for metagenomic binning, comparative biology and taxonomic classification.</title>
        <authorList>
            <person name="Goeker M."/>
        </authorList>
    </citation>
    <scope>NUCLEOTIDE SEQUENCE [LARGE SCALE GENOMIC DNA]</scope>
    <source>
        <strain evidence="1 2">DSM 100333</strain>
    </source>
</reference>
<keyword evidence="2" id="KW-1185">Reference proteome</keyword>
<dbReference type="EMBL" id="QENY01000010">
    <property type="protein sequence ID" value="PVX53577.1"/>
    <property type="molecule type" value="Genomic_DNA"/>
</dbReference>
<comment type="caution">
    <text evidence="1">The sequence shown here is derived from an EMBL/GenBank/DDBJ whole genome shotgun (WGS) entry which is preliminary data.</text>
</comment>
<accession>A0A2U0U7H8</accession>
<sequence length="68" mass="8052">MRNRISTLSFVLLLWLSAFGVPVSKQKAQKLVENYNQMAKLLHLTTDKNVQNLFRELIRFTEKFKLLQ</sequence>
<dbReference type="Proteomes" id="UP000245870">
    <property type="component" value="Unassembled WGS sequence"/>
</dbReference>